<evidence type="ECO:0000259" key="8">
    <source>
        <dbReference type="PROSITE" id="PS50850"/>
    </source>
</evidence>
<comment type="caution">
    <text evidence="9">The sequence shown here is derived from an EMBL/GenBank/DDBJ whole genome shotgun (WGS) entry which is preliminary data.</text>
</comment>
<keyword evidence="10" id="KW-1185">Reference proteome</keyword>
<dbReference type="Gene3D" id="1.20.1250.20">
    <property type="entry name" value="MFS general substrate transporter like domains"/>
    <property type="match status" value="1"/>
</dbReference>
<feature type="transmembrane region" description="Helical" evidence="7">
    <location>
        <begin position="383"/>
        <end position="403"/>
    </location>
</feature>
<dbReference type="InterPro" id="IPR020846">
    <property type="entry name" value="MFS_dom"/>
</dbReference>
<dbReference type="SUPFAM" id="SSF103473">
    <property type="entry name" value="MFS general substrate transporter"/>
    <property type="match status" value="1"/>
</dbReference>
<comment type="subcellular location">
    <subcellularLocation>
        <location evidence="1">Cell membrane</location>
        <topology evidence="1">Multi-pass membrane protein</topology>
    </subcellularLocation>
</comment>
<dbReference type="CDD" id="cd06173">
    <property type="entry name" value="MFS_MefA_like"/>
    <property type="match status" value="1"/>
</dbReference>
<keyword evidence="5 7" id="KW-1133">Transmembrane helix</keyword>
<dbReference type="InterPro" id="IPR036259">
    <property type="entry name" value="MFS_trans_sf"/>
</dbReference>
<evidence type="ECO:0000256" key="4">
    <source>
        <dbReference type="ARBA" id="ARBA00022692"/>
    </source>
</evidence>
<evidence type="ECO:0000313" key="10">
    <source>
        <dbReference type="Proteomes" id="UP001596002"/>
    </source>
</evidence>
<sequence length="412" mass="44833">MANLNLVKTIQENRNLACHYSNYNWFLAGSFLAETGDWLNRMALNWFVFTLTDSPFYVGLVEFCRMIPIMLFTLPGGVAGDKWDRRKVIMVTQIGALLTTLVLAFVIYLGVNSIGYLAGFILLYGIFLAFEIPVRNALIPNILPKPAITSGLSFFSAALNISRMIGPGIAGLLLASWSIPTVVFLNVICFAGSIAALMMVGPVHPRAETGNQLKFGPGIKETVTYFKDHSIVLCLFGLGIVPMVFGFSYTTLMPVFATEVLHAGPEGFGLLLSCSALGAVITSLALGWGKYPLSKGWLFSGGIAAFGGGLILFSYSAFYPFALFLMFLVGMVSQGYRIIERVVIQETIPDHLRGRILSVVMMDSGFIPLGNLLVGFLGETIGAIAALRFMGTVCVITVFLVILMNRRILAIR</sequence>
<protein>
    <submittedName>
        <fullName evidence="9">MFS transporter</fullName>
    </submittedName>
</protein>
<feature type="transmembrane region" description="Helical" evidence="7">
    <location>
        <begin position="296"/>
        <end position="315"/>
    </location>
</feature>
<accession>A0ABV9Q1Q9</accession>
<evidence type="ECO:0000256" key="6">
    <source>
        <dbReference type="ARBA" id="ARBA00023136"/>
    </source>
</evidence>
<feature type="transmembrane region" description="Helical" evidence="7">
    <location>
        <begin position="88"/>
        <end position="108"/>
    </location>
</feature>
<reference evidence="10" key="1">
    <citation type="journal article" date="2019" name="Int. J. Syst. Evol. Microbiol.">
        <title>The Global Catalogue of Microorganisms (GCM) 10K type strain sequencing project: providing services to taxonomists for standard genome sequencing and annotation.</title>
        <authorList>
            <consortium name="The Broad Institute Genomics Platform"/>
            <consortium name="The Broad Institute Genome Sequencing Center for Infectious Disease"/>
            <person name="Wu L."/>
            <person name="Ma J."/>
        </authorList>
    </citation>
    <scope>NUCLEOTIDE SEQUENCE [LARGE SCALE GENOMIC DNA]</scope>
    <source>
        <strain evidence="10">WYCCWR 12678</strain>
    </source>
</reference>
<evidence type="ECO:0000256" key="5">
    <source>
        <dbReference type="ARBA" id="ARBA00022989"/>
    </source>
</evidence>
<name>A0ABV9Q1Q9_9BACL</name>
<feature type="domain" description="Major facilitator superfamily (MFS) profile" evidence="8">
    <location>
        <begin position="1"/>
        <end position="409"/>
    </location>
</feature>
<feature type="transmembrane region" description="Helical" evidence="7">
    <location>
        <begin position="114"/>
        <end position="134"/>
    </location>
</feature>
<dbReference type="Proteomes" id="UP001596002">
    <property type="component" value="Unassembled WGS sequence"/>
</dbReference>
<keyword evidence="6 7" id="KW-0472">Membrane</keyword>
<feature type="transmembrane region" description="Helical" evidence="7">
    <location>
        <begin position="177"/>
        <end position="200"/>
    </location>
</feature>
<evidence type="ECO:0000256" key="1">
    <source>
        <dbReference type="ARBA" id="ARBA00004651"/>
    </source>
</evidence>
<dbReference type="PANTHER" id="PTHR23513:SF11">
    <property type="entry name" value="STAPHYLOFERRIN A TRANSPORTER"/>
    <property type="match status" value="1"/>
</dbReference>
<dbReference type="RefSeq" id="WP_380024501.1">
    <property type="nucleotide sequence ID" value="NZ_JBHSHC010000025.1"/>
</dbReference>
<keyword evidence="4 7" id="KW-0812">Transmembrane</keyword>
<evidence type="ECO:0000256" key="3">
    <source>
        <dbReference type="ARBA" id="ARBA00022475"/>
    </source>
</evidence>
<feature type="transmembrane region" description="Helical" evidence="7">
    <location>
        <begin position="359"/>
        <end position="377"/>
    </location>
</feature>
<keyword evidence="3" id="KW-1003">Cell membrane</keyword>
<feature type="transmembrane region" description="Helical" evidence="7">
    <location>
        <begin position="230"/>
        <end position="249"/>
    </location>
</feature>
<feature type="transmembrane region" description="Helical" evidence="7">
    <location>
        <begin position="321"/>
        <end position="339"/>
    </location>
</feature>
<dbReference type="PANTHER" id="PTHR23513">
    <property type="entry name" value="INTEGRAL MEMBRANE EFFLUX PROTEIN-RELATED"/>
    <property type="match status" value="1"/>
</dbReference>
<dbReference type="InterPro" id="IPR010290">
    <property type="entry name" value="TM_effector"/>
</dbReference>
<proteinExistence type="predicted"/>
<dbReference type="PROSITE" id="PS50850">
    <property type="entry name" value="MFS"/>
    <property type="match status" value="1"/>
</dbReference>
<keyword evidence="2" id="KW-0813">Transport</keyword>
<feature type="transmembrane region" description="Helical" evidence="7">
    <location>
        <begin position="269"/>
        <end position="289"/>
    </location>
</feature>
<feature type="transmembrane region" description="Helical" evidence="7">
    <location>
        <begin position="56"/>
        <end position="76"/>
    </location>
</feature>
<evidence type="ECO:0000256" key="2">
    <source>
        <dbReference type="ARBA" id="ARBA00022448"/>
    </source>
</evidence>
<dbReference type="Pfam" id="PF05977">
    <property type="entry name" value="MFS_3"/>
    <property type="match status" value="1"/>
</dbReference>
<organism evidence="9 10">
    <name type="scientific">Effusibacillus consociatus</name>
    <dbReference type="NCBI Taxonomy" id="1117041"/>
    <lineage>
        <taxon>Bacteria</taxon>
        <taxon>Bacillati</taxon>
        <taxon>Bacillota</taxon>
        <taxon>Bacilli</taxon>
        <taxon>Bacillales</taxon>
        <taxon>Alicyclobacillaceae</taxon>
        <taxon>Effusibacillus</taxon>
    </lineage>
</organism>
<evidence type="ECO:0000313" key="9">
    <source>
        <dbReference type="EMBL" id="MFC4766602.1"/>
    </source>
</evidence>
<dbReference type="EMBL" id="JBHSHC010000025">
    <property type="protein sequence ID" value="MFC4766602.1"/>
    <property type="molecule type" value="Genomic_DNA"/>
</dbReference>
<gene>
    <name evidence="9" type="ORF">ACFO8Q_04310</name>
</gene>
<evidence type="ECO:0000256" key="7">
    <source>
        <dbReference type="SAM" id="Phobius"/>
    </source>
</evidence>